<dbReference type="EMBL" id="JAVDUJ010000001">
    <property type="protein sequence ID" value="MDR6939889.1"/>
    <property type="molecule type" value="Genomic_DNA"/>
</dbReference>
<dbReference type="InterPro" id="IPR043129">
    <property type="entry name" value="ATPase_NBD"/>
</dbReference>
<dbReference type="Gene3D" id="3.30.420.40">
    <property type="match status" value="1"/>
</dbReference>
<proteinExistence type="predicted"/>
<accession>A0ABU1T3K4</accession>
<dbReference type="Pfam" id="PF02541">
    <property type="entry name" value="Ppx-GppA"/>
    <property type="match status" value="1"/>
</dbReference>
<dbReference type="InterPro" id="IPR050273">
    <property type="entry name" value="GppA/Ppx_hydrolase"/>
</dbReference>
<evidence type="ECO:0000313" key="2">
    <source>
        <dbReference type="EMBL" id="MDR6939889.1"/>
    </source>
</evidence>
<dbReference type="PANTHER" id="PTHR30005:SF13">
    <property type="entry name" value="EXOPOLYPHOSPHATASE 2"/>
    <property type="match status" value="1"/>
</dbReference>
<dbReference type="PANTHER" id="PTHR30005">
    <property type="entry name" value="EXOPOLYPHOSPHATASE"/>
    <property type="match status" value="1"/>
</dbReference>
<dbReference type="InterPro" id="IPR003695">
    <property type="entry name" value="Ppx_GppA_N"/>
</dbReference>
<evidence type="ECO:0000259" key="1">
    <source>
        <dbReference type="Pfam" id="PF02541"/>
    </source>
</evidence>
<reference evidence="2 3" key="1">
    <citation type="submission" date="2023-07" db="EMBL/GenBank/DDBJ databases">
        <title>Sequencing the genomes of 1000 actinobacteria strains.</title>
        <authorList>
            <person name="Klenk H.-P."/>
        </authorList>
    </citation>
    <scope>NUCLEOTIDE SEQUENCE [LARGE SCALE GENOMIC DNA]</scope>
    <source>
        <strain evidence="2 3">DSM 15539</strain>
    </source>
</reference>
<dbReference type="GO" id="GO:0004309">
    <property type="term" value="F:exopolyphosphatase activity"/>
    <property type="evidence" value="ECO:0007669"/>
    <property type="project" value="UniProtKB-EC"/>
</dbReference>
<comment type="caution">
    <text evidence="2">The sequence shown here is derived from an EMBL/GenBank/DDBJ whole genome shotgun (WGS) entry which is preliminary data.</text>
</comment>
<dbReference type="EC" id="3.6.1.11" evidence="2"/>
<dbReference type="CDD" id="cd24119">
    <property type="entry name" value="ASKHA_NBD_MtPPX2-like"/>
    <property type="match status" value="1"/>
</dbReference>
<keyword evidence="3" id="KW-1185">Reference proteome</keyword>
<evidence type="ECO:0000313" key="3">
    <source>
        <dbReference type="Proteomes" id="UP001266099"/>
    </source>
</evidence>
<dbReference type="Proteomes" id="UP001266099">
    <property type="component" value="Unassembled WGS sequence"/>
</dbReference>
<feature type="domain" description="Ppx/GppA phosphatase N-terminal" evidence="1">
    <location>
        <begin position="33"/>
        <end position="296"/>
    </location>
</feature>
<gene>
    <name evidence="2" type="ORF">J2S36_001432</name>
</gene>
<protein>
    <submittedName>
        <fullName evidence="2">Exopolyphosphatase/guanosine-5'-triphosphate, 3'-diphosphate pyrophosphatase</fullName>
        <ecNumber evidence="2">3.6.1.11</ecNumber>
        <ecNumber evidence="2">3.6.1.40</ecNumber>
    </submittedName>
</protein>
<sequence>MKVAGIDCGTNTIRLLISEILPGRVNALGGPALRDCVREMRVVRLGAGVDKTGRFNPQALQRTLDAVAEYAQLCRAHEVVSIRFAATSATRDAENRDIFIDGVYRLLGVRPQVISGEQEALTSFTGAVCAVDRSDLDLAEDAPVIAVDLGGGSTELALGTLRGELLSSFSMDVGSVRMHERHLGANPAAAAIAAARADVQAFLDTAEMHVDLAAAHALIGLAGTVTSITAKWLGLDVYDSQRIHGAKMSISQVQETCQWFIDANLAQRKALGFMHPGRADVIQAGALIWQEVVQRVVQRSKEAGHEISHVVTSEHDILDGLALWAANELQSPVGNCSSKG</sequence>
<dbReference type="EC" id="3.6.1.40" evidence="2"/>
<dbReference type="RefSeq" id="WP_309956926.1">
    <property type="nucleotide sequence ID" value="NZ_JAVDUJ010000001.1"/>
</dbReference>
<name>A0ABU1T3K4_9ACTO</name>
<keyword evidence="2" id="KW-0378">Hydrolase</keyword>
<dbReference type="SUPFAM" id="SSF53067">
    <property type="entry name" value="Actin-like ATPase domain"/>
    <property type="match status" value="2"/>
</dbReference>
<dbReference type="Gene3D" id="3.30.420.150">
    <property type="entry name" value="Exopolyphosphatase. Domain 2"/>
    <property type="match status" value="1"/>
</dbReference>
<dbReference type="GO" id="GO:0008894">
    <property type="term" value="F:guanosine-5'-triphosphate,3'-diphosphate diphosphatase activity"/>
    <property type="evidence" value="ECO:0007669"/>
    <property type="project" value="UniProtKB-EC"/>
</dbReference>
<organism evidence="2 3">
    <name type="scientific">Arcanobacterium hippocoleae</name>
    <dbReference type="NCBI Taxonomy" id="149017"/>
    <lineage>
        <taxon>Bacteria</taxon>
        <taxon>Bacillati</taxon>
        <taxon>Actinomycetota</taxon>
        <taxon>Actinomycetes</taxon>
        <taxon>Actinomycetales</taxon>
        <taxon>Actinomycetaceae</taxon>
        <taxon>Arcanobacterium</taxon>
    </lineage>
</organism>